<gene>
    <name evidence="2" type="ORF">HKN21_07440</name>
</gene>
<dbReference type="EMBL" id="JABDJR010000290">
    <property type="protein sequence ID" value="NNF06578.1"/>
    <property type="molecule type" value="Genomic_DNA"/>
</dbReference>
<dbReference type="CDD" id="cd06980">
    <property type="entry name" value="cupin_bxe_c0505"/>
    <property type="match status" value="1"/>
</dbReference>
<dbReference type="Pfam" id="PF07883">
    <property type="entry name" value="Cupin_2"/>
    <property type="match status" value="1"/>
</dbReference>
<evidence type="ECO:0000313" key="2">
    <source>
        <dbReference type="EMBL" id="NNF06578.1"/>
    </source>
</evidence>
<dbReference type="AlphaFoldDB" id="A0A7Y2H2C7"/>
<dbReference type="Proteomes" id="UP000547674">
    <property type="component" value="Unassembled WGS sequence"/>
</dbReference>
<feature type="non-terminal residue" evidence="2">
    <location>
        <position position="313"/>
    </location>
</feature>
<evidence type="ECO:0000313" key="3">
    <source>
        <dbReference type="Proteomes" id="UP000547674"/>
    </source>
</evidence>
<accession>A0A7Y2H2C7</accession>
<proteinExistence type="predicted"/>
<protein>
    <submittedName>
        <fullName evidence="2">Cupin domain-containing protein</fullName>
    </submittedName>
</protein>
<dbReference type="Gene3D" id="2.60.120.10">
    <property type="entry name" value="Jelly Rolls"/>
    <property type="match status" value="2"/>
</dbReference>
<dbReference type="InterPro" id="IPR014710">
    <property type="entry name" value="RmlC-like_jellyroll"/>
</dbReference>
<dbReference type="InterPro" id="IPR013096">
    <property type="entry name" value="Cupin_2"/>
</dbReference>
<evidence type="ECO:0000259" key="1">
    <source>
        <dbReference type="Pfam" id="PF07883"/>
    </source>
</evidence>
<dbReference type="InterPro" id="IPR011051">
    <property type="entry name" value="RmlC_Cupin_sf"/>
</dbReference>
<feature type="domain" description="Cupin type-2" evidence="1">
    <location>
        <begin position="147"/>
        <end position="205"/>
    </location>
</feature>
<dbReference type="SUPFAM" id="SSF51182">
    <property type="entry name" value="RmlC-like cupins"/>
    <property type="match status" value="1"/>
</dbReference>
<reference evidence="2 3" key="1">
    <citation type="submission" date="2020-03" db="EMBL/GenBank/DDBJ databases">
        <title>Metabolic flexibility allows generalist bacteria to become dominant in a frequently disturbed ecosystem.</title>
        <authorList>
            <person name="Chen Y.-J."/>
            <person name="Leung P.M."/>
            <person name="Bay S.K."/>
            <person name="Hugenholtz P."/>
            <person name="Kessler A.J."/>
            <person name="Shelley G."/>
            <person name="Waite D.W."/>
            <person name="Cook P.L."/>
            <person name="Greening C."/>
        </authorList>
    </citation>
    <scope>NUCLEOTIDE SEQUENCE [LARGE SCALE GENOMIC DNA]</scope>
    <source>
        <strain evidence="2">SS_bin_28</strain>
    </source>
</reference>
<sequence length="313" mass="34659">MHTTKLAAVVLPCENLDETLDFFLNELMFRIDVIYPADSPSVAEISGHGLHLRLERGAKSDPGTLRLSPKASLAVAAGVEEIVAPNGTRIQFFNAYPPAHTPSSKATFVHTKADNPAVWNVGRAGMRYRDLIPGRQDGRIIASHIQIPYGGPVPDYVHYHHVTFQMIYCYKGWVKLVYEDQGEPFVLHEGDCVLQPPEIRHRVLENSPGLEVIEVGCPAEHATCADHNLTLPTGTVQEDRRFQGQTFVRHVAAEANWLPWKSEGYEVRDTGIQKATEGVATALVVRGRKGMTASLTNHEAELAFYFVLQGEAE</sequence>
<name>A0A7Y2H2C7_UNCEI</name>
<comment type="caution">
    <text evidence="2">The sequence shown here is derived from an EMBL/GenBank/DDBJ whole genome shotgun (WGS) entry which is preliminary data.</text>
</comment>
<organism evidence="2 3">
    <name type="scientific">Eiseniibacteriota bacterium</name>
    <dbReference type="NCBI Taxonomy" id="2212470"/>
    <lineage>
        <taxon>Bacteria</taxon>
        <taxon>Candidatus Eiseniibacteriota</taxon>
    </lineage>
</organism>